<feature type="compositionally biased region" description="Pro residues" evidence="4">
    <location>
        <begin position="60"/>
        <end position="69"/>
    </location>
</feature>
<comment type="similarity">
    <text evidence="2">Belongs to the PBP/GOBP family.</text>
</comment>
<evidence type="ECO:0000313" key="6">
    <source>
        <dbReference type="Proteomes" id="UP000504606"/>
    </source>
</evidence>
<dbReference type="InterPro" id="IPR052295">
    <property type="entry name" value="Odorant-binding_protein"/>
</dbReference>
<dbReference type="OrthoDB" id="8194983at2759"/>
<proteinExistence type="inferred from homology"/>
<organism evidence="6 7">
    <name type="scientific">Frankliniella occidentalis</name>
    <name type="common">Western flower thrips</name>
    <name type="synonym">Euthrips occidentalis</name>
    <dbReference type="NCBI Taxonomy" id="133901"/>
    <lineage>
        <taxon>Eukaryota</taxon>
        <taxon>Metazoa</taxon>
        <taxon>Ecdysozoa</taxon>
        <taxon>Arthropoda</taxon>
        <taxon>Hexapoda</taxon>
        <taxon>Insecta</taxon>
        <taxon>Pterygota</taxon>
        <taxon>Neoptera</taxon>
        <taxon>Paraneoptera</taxon>
        <taxon>Thysanoptera</taxon>
        <taxon>Terebrantia</taxon>
        <taxon>Thripoidea</taxon>
        <taxon>Thripidae</taxon>
        <taxon>Frankliniella</taxon>
    </lineage>
</organism>
<feature type="region of interest" description="Disordered" evidence="4">
    <location>
        <begin position="321"/>
        <end position="372"/>
    </location>
</feature>
<keyword evidence="5" id="KW-0732">Signal</keyword>
<evidence type="ECO:0000256" key="2">
    <source>
        <dbReference type="ARBA" id="ARBA00008098"/>
    </source>
</evidence>
<comment type="subcellular location">
    <subcellularLocation>
        <location evidence="1">Secreted</location>
    </subcellularLocation>
</comment>
<dbReference type="RefSeq" id="XP_026291402.2">
    <property type="nucleotide sequence ID" value="XM_026435617.2"/>
</dbReference>
<keyword evidence="6" id="KW-1185">Reference proteome</keyword>
<dbReference type="Proteomes" id="UP000504606">
    <property type="component" value="Unplaced"/>
</dbReference>
<evidence type="ECO:0000256" key="3">
    <source>
        <dbReference type="ARBA" id="ARBA00022525"/>
    </source>
</evidence>
<feature type="compositionally biased region" description="Basic residues" evidence="4">
    <location>
        <begin position="121"/>
        <end position="133"/>
    </location>
</feature>
<feature type="compositionally biased region" description="Low complexity" evidence="4">
    <location>
        <begin position="358"/>
        <end position="372"/>
    </location>
</feature>
<evidence type="ECO:0000313" key="7">
    <source>
        <dbReference type="RefSeq" id="XP_026291402.2"/>
    </source>
</evidence>
<keyword evidence="3" id="KW-0964">Secreted</keyword>
<dbReference type="GeneID" id="113215951"/>
<reference evidence="7" key="1">
    <citation type="submission" date="2025-08" db="UniProtKB">
        <authorList>
            <consortium name="RefSeq"/>
        </authorList>
    </citation>
    <scope>IDENTIFICATION</scope>
    <source>
        <tissue evidence="7">Whole organism</tissue>
    </source>
</reference>
<feature type="compositionally biased region" description="Basic and acidic residues" evidence="4">
    <location>
        <begin position="48"/>
        <end position="58"/>
    </location>
</feature>
<feature type="compositionally biased region" description="Pro residues" evidence="4">
    <location>
        <begin position="101"/>
        <end position="116"/>
    </location>
</feature>
<dbReference type="PANTHER" id="PTHR21066">
    <property type="entry name" value="ODORANT-BINDING PROTEIN 59A-RELATED"/>
    <property type="match status" value="1"/>
</dbReference>
<protein>
    <submittedName>
        <fullName evidence="7">Uncharacterized protein LOC113215951</fullName>
    </submittedName>
</protein>
<evidence type="ECO:0000256" key="4">
    <source>
        <dbReference type="SAM" id="MobiDB-lite"/>
    </source>
</evidence>
<feature type="region of interest" description="Disordered" evidence="4">
    <location>
        <begin position="48"/>
        <end position="138"/>
    </location>
</feature>
<dbReference type="KEGG" id="foc:113215951"/>
<feature type="compositionally biased region" description="Pro residues" evidence="4">
    <location>
        <begin position="77"/>
        <end position="86"/>
    </location>
</feature>
<name>A0A6J1TF77_FRAOC</name>
<feature type="compositionally biased region" description="Pro residues" evidence="4">
    <location>
        <begin position="335"/>
        <end position="345"/>
    </location>
</feature>
<dbReference type="Gene3D" id="1.10.238.270">
    <property type="match status" value="1"/>
</dbReference>
<gene>
    <name evidence="7" type="primary">LOC113215951</name>
</gene>
<accession>A0A6J1TF77</accession>
<dbReference type="GO" id="GO:0005576">
    <property type="term" value="C:extracellular region"/>
    <property type="evidence" value="ECO:0007669"/>
    <property type="project" value="UniProtKB-SubCell"/>
</dbReference>
<sequence length="372" mass="40684">MRSHLSIAVLLACSALAVSAVYLDEPALAELAEREGYALTLHAVQRARREASERDQECRCPPPGPPPFPGGDDDDMPPPPPPPPASGPDASSSEEQGGRPRGPPRGCWPPPPPPGQWGPHGPHRHHGPPHPHRMGAEYQGPPCKLRPLFRVPDKFNFTARVVCFDRWERDSAKQMGMAPEDRFDVAKYKPTQRRSLMWNKGCDMQCHFLELELLAADGEDVTLDAEALAALLKEDGDSSDVTAAVDAAVKSCMEMGAEMVHAKQVCRSGADEVLFCLQRTLEETCPGSKWQGQRSCDEVEDAASKLRTCWHLRRMMHPHPHPPPPPFFDGRRPPFMRPGGPPRGPGPIDADMPEKPNAISSEDASASKSEAA</sequence>
<feature type="chain" id="PRO_5038627095" evidence="5">
    <location>
        <begin position="21"/>
        <end position="372"/>
    </location>
</feature>
<dbReference type="AlphaFoldDB" id="A0A6J1TF77"/>
<evidence type="ECO:0000256" key="1">
    <source>
        <dbReference type="ARBA" id="ARBA00004613"/>
    </source>
</evidence>
<feature type="signal peptide" evidence="5">
    <location>
        <begin position="1"/>
        <end position="20"/>
    </location>
</feature>
<evidence type="ECO:0000256" key="5">
    <source>
        <dbReference type="SAM" id="SignalP"/>
    </source>
</evidence>